<dbReference type="PANTHER" id="PTHR38589">
    <property type="entry name" value="BLR0621 PROTEIN"/>
    <property type="match status" value="1"/>
</dbReference>
<sequence length="256" mass="28815">MRYYVLGLILFSWLFSACHSQHNNTITPTFQTFNLPADTTQALVVTSADWSANSGQLQRYQKQAQHWLAVGSPMQVRLGRNGMGWGLGLQQTNTNAPQKLEGDGRAPAGIFSLGTSFGYAQHAPINMTWPYLVSTERDYYVDDVNSPLYNHWVKIPEHAMNNPRLFWASSETMRRTDQQYENGLIIEHNTYPPVKGRGSAIFMHVWLNPTTPTSGCTAMAKRDLLTVLRWLAPNAKPVLIQAPQSVLNQLTLPVRN</sequence>
<dbReference type="InterPro" id="IPR005490">
    <property type="entry name" value="LD_TPept_cat_dom"/>
</dbReference>
<feature type="domain" description="L,D-TPase catalytic" evidence="2">
    <location>
        <begin position="80"/>
        <end position="240"/>
    </location>
</feature>
<name>A0AA95H6J7_9GAMM</name>
<evidence type="ECO:0000259" key="2">
    <source>
        <dbReference type="Pfam" id="PF03734"/>
    </source>
</evidence>
<dbReference type="AlphaFoldDB" id="A0AA95H6J7"/>
<reference evidence="3" key="1">
    <citation type="journal article" date="2023" name="Int. J. Mol. Sci.">
        <title>Metagenomics Revealed a New Genus 'Candidatus Thiocaldithrix dubininis' gen. nov., sp. nov. and a New Species 'Candidatus Thiothrix putei' sp. nov. in the Family Thiotrichaceae, Some Members of Which Have Traits of Both Na+- and H+-Motive Energetics.</title>
        <authorList>
            <person name="Ravin N.V."/>
            <person name="Muntyan M.S."/>
            <person name="Smolyakov D.D."/>
            <person name="Rudenko T.S."/>
            <person name="Beletsky A.V."/>
            <person name="Mardanov A.V."/>
            <person name="Grabovich M.Y."/>
        </authorList>
    </citation>
    <scope>NUCLEOTIDE SEQUENCE</scope>
    <source>
        <strain evidence="3">GKL-01</strain>
    </source>
</reference>
<dbReference type="GO" id="GO:0016740">
    <property type="term" value="F:transferase activity"/>
    <property type="evidence" value="ECO:0007669"/>
    <property type="project" value="InterPro"/>
</dbReference>
<dbReference type="PANTHER" id="PTHR38589:SF1">
    <property type="entry name" value="BLR0621 PROTEIN"/>
    <property type="match status" value="1"/>
</dbReference>
<protein>
    <submittedName>
        <fullName evidence="3">L,D-transpeptidase family protein</fullName>
    </submittedName>
</protein>
<evidence type="ECO:0000313" key="3">
    <source>
        <dbReference type="EMBL" id="WGZ91782.1"/>
    </source>
</evidence>
<dbReference type="EMBL" id="CP124755">
    <property type="protein sequence ID" value="WGZ91782.1"/>
    <property type="molecule type" value="Genomic_DNA"/>
</dbReference>
<feature type="signal peptide" evidence="1">
    <location>
        <begin position="1"/>
        <end position="20"/>
    </location>
</feature>
<gene>
    <name evidence="3" type="ORF">QJT80_04720</name>
</gene>
<accession>A0AA95H6J7</accession>
<dbReference type="KEGG" id="tdu:QJT80_04720"/>
<feature type="chain" id="PRO_5041685372" evidence="1">
    <location>
        <begin position="21"/>
        <end position="256"/>
    </location>
</feature>
<proteinExistence type="predicted"/>
<organism evidence="3">
    <name type="scientific">Candidatus Thiocaldithrix dubininis</name>
    <dbReference type="NCBI Taxonomy" id="3080823"/>
    <lineage>
        <taxon>Bacteria</taxon>
        <taxon>Pseudomonadati</taxon>
        <taxon>Pseudomonadota</taxon>
        <taxon>Gammaproteobacteria</taxon>
        <taxon>Thiotrichales</taxon>
        <taxon>Thiotrichaceae</taxon>
        <taxon>Candidatus Thiocaldithrix</taxon>
    </lineage>
</organism>
<keyword evidence="1" id="KW-0732">Signal</keyword>
<reference evidence="3" key="2">
    <citation type="submission" date="2023-04" db="EMBL/GenBank/DDBJ databases">
        <authorList>
            <person name="Beletskiy A.V."/>
            <person name="Mardanov A.V."/>
            <person name="Ravin N.V."/>
        </authorList>
    </citation>
    <scope>NUCLEOTIDE SEQUENCE</scope>
    <source>
        <strain evidence="3">GKL-01</strain>
    </source>
</reference>
<evidence type="ECO:0000256" key="1">
    <source>
        <dbReference type="SAM" id="SignalP"/>
    </source>
</evidence>
<dbReference type="Proteomes" id="UP001300672">
    <property type="component" value="Chromosome"/>
</dbReference>
<dbReference type="Pfam" id="PF03734">
    <property type="entry name" value="YkuD"/>
    <property type="match status" value="1"/>
</dbReference>